<dbReference type="VEuPathDB" id="VectorBase:ISCP_003522"/>
<dbReference type="InterPro" id="IPR000718">
    <property type="entry name" value="Peptidase_M13"/>
</dbReference>
<dbReference type="SUPFAM" id="SSF55486">
    <property type="entry name" value="Metalloproteases ('zincins'), catalytic domain"/>
    <property type="match status" value="1"/>
</dbReference>
<accession>B7PDH3</accession>
<sequence length="217" mass="25341">MRFIKPDDNTTDIAAIEVLNVVLRLANLNSARKDEATYGSKSTFFVYLNTSLVGLVDVSRSNVFLMLQSPKYAQGSRYKVVRQCFNERYSAVMDPLEKQIVYELPDVVNRNIYEHVAVSMAHLEFREGVRRLSNNYSDYRLAAAQHWSSDQLFFVYYAESLCEKYNEEWTFRQFLRRKESPMAQRVNLALSHDATFHRAFGCRRGLGMRPVRSCSFW</sequence>
<dbReference type="InterPro" id="IPR024079">
    <property type="entry name" value="MetalloPept_cat_dom_sf"/>
</dbReference>
<dbReference type="Gene3D" id="3.40.390.10">
    <property type="entry name" value="Collagenase (Catalytic Domain)"/>
    <property type="match status" value="1"/>
</dbReference>
<dbReference type="VEuPathDB" id="VectorBase:ISCI016939"/>
<dbReference type="Pfam" id="PF01431">
    <property type="entry name" value="Peptidase_M13"/>
    <property type="match status" value="1"/>
</dbReference>
<reference evidence="2 4" key="1">
    <citation type="submission" date="2008-03" db="EMBL/GenBank/DDBJ databases">
        <title>Annotation of Ixodes scapularis.</title>
        <authorList>
            <consortium name="Ixodes scapularis Genome Project Consortium"/>
            <person name="Caler E."/>
            <person name="Hannick L.I."/>
            <person name="Bidwell S."/>
            <person name="Joardar V."/>
            <person name="Thiagarajan M."/>
            <person name="Amedeo P."/>
            <person name="Galinsky K.J."/>
            <person name="Schobel S."/>
            <person name="Inman J."/>
            <person name="Hostetler J."/>
            <person name="Miller J."/>
            <person name="Hammond M."/>
            <person name="Megy K."/>
            <person name="Lawson D."/>
            <person name="Kodira C."/>
            <person name="Sutton G."/>
            <person name="Meyer J."/>
            <person name="Hill C.A."/>
            <person name="Birren B."/>
            <person name="Nene V."/>
            <person name="Collins F."/>
            <person name="Alarcon-Chaidez F."/>
            <person name="Wikel S."/>
            <person name="Strausberg R."/>
        </authorList>
    </citation>
    <scope>NUCLEOTIDE SEQUENCE [LARGE SCALE GENOMIC DNA]</scope>
    <source>
        <strain evidence="4">Wikel</strain>
        <strain evidence="2">Wikel colony</strain>
    </source>
</reference>
<dbReference type="HOGENOM" id="CLU_1273483_0_0_1"/>
<reference evidence="3" key="2">
    <citation type="submission" date="2020-05" db="UniProtKB">
        <authorList>
            <consortium name="EnsemblMetazoa"/>
        </authorList>
    </citation>
    <scope>IDENTIFICATION</scope>
    <source>
        <strain evidence="3">wikel</strain>
    </source>
</reference>
<gene>
    <name evidence="2" type="ORF">IscW_ISCW016939</name>
</gene>
<dbReference type="InterPro" id="IPR018497">
    <property type="entry name" value="Peptidase_M13_C"/>
</dbReference>
<dbReference type="EnsemblMetazoa" id="ISCW016939-RA">
    <property type="protein sequence ID" value="ISCW016939-PA"/>
    <property type="gene ID" value="ISCW016939"/>
</dbReference>
<dbReference type="AlphaFoldDB" id="B7PDH3"/>
<dbReference type="PANTHER" id="PTHR11733">
    <property type="entry name" value="ZINC METALLOPROTEASE FAMILY M13 NEPRILYSIN-RELATED"/>
    <property type="match status" value="1"/>
</dbReference>
<name>B7PDH3_IXOSC</name>
<protein>
    <recommendedName>
        <fullName evidence="1">Peptidase M13 C-terminal domain-containing protein</fullName>
    </recommendedName>
</protein>
<dbReference type="EMBL" id="DS689861">
    <property type="protein sequence ID" value="EEC04645.1"/>
    <property type="molecule type" value="Genomic_DNA"/>
</dbReference>
<dbReference type="GO" id="GO:0004222">
    <property type="term" value="F:metalloendopeptidase activity"/>
    <property type="evidence" value="ECO:0007669"/>
    <property type="project" value="InterPro"/>
</dbReference>
<dbReference type="OrthoDB" id="6483766at2759"/>
<dbReference type="VEuPathDB" id="VectorBase:ISCW016939"/>
<dbReference type="Proteomes" id="UP000001555">
    <property type="component" value="Unassembled WGS sequence"/>
</dbReference>
<evidence type="ECO:0000313" key="4">
    <source>
        <dbReference type="Proteomes" id="UP000001555"/>
    </source>
</evidence>
<evidence type="ECO:0000313" key="2">
    <source>
        <dbReference type="EMBL" id="EEC04645.1"/>
    </source>
</evidence>
<dbReference type="PaxDb" id="6945-B7PDH3"/>
<dbReference type="InParanoid" id="B7PDH3"/>
<proteinExistence type="predicted"/>
<dbReference type="EMBL" id="ABJB011113222">
    <property type="status" value="NOT_ANNOTATED_CDS"/>
    <property type="molecule type" value="Genomic_DNA"/>
</dbReference>
<dbReference type="PROSITE" id="PS51885">
    <property type="entry name" value="NEPRILYSIN"/>
    <property type="match status" value="1"/>
</dbReference>
<evidence type="ECO:0000313" key="3">
    <source>
        <dbReference type="EnsemblMetazoa" id="ISCW016939-PA"/>
    </source>
</evidence>
<dbReference type="GO" id="GO:0006508">
    <property type="term" value="P:proteolysis"/>
    <property type="evidence" value="ECO:0007669"/>
    <property type="project" value="InterPro"/>
</dbReference>
<dbReference type="PANTHER" id="PTHR11733:SF241">
    <property type="entry name" value="GH26575P-RELATED"/>
    <property type="match status" value="1"/>
</dbReference>
<evidence type="ECO:0000259" key="1">
    <source>
        <dbReference type="Pfam" id="PF01431"/>
    </source>
</evidence>
<feature type="domain" description="Peptidase M13 C-terminal" evidence="1">
    <location>
        <begin position="77"/>
        <end position="215"/>
    </location>
</feature>
<keyword evidence="4" id="KW-1185">Reference proteome</keyword>
<organism>
    <name type="scientific">Ixodes scapularis</name>
    <name type="common">Black-legged tick</name>
    <name type="synonym">Deer tick</name>
    <dbReference type="NCBI Taxonomy" id="6945"/>
    <lineage>
        <taxon>Eukaryota</taxon>
        <taxon>Metazoa</taxon>
        <taxon>Ecdysozoa</taxon>
        <taxon>Arthropoda</taxon>
        <taxon>Chelicerata</taxon>
        <taxon>Arachnida</taxon>
        <taxon>Acari</taxon>
        <taxon>Parasitiformes</taxon>
        <taxon>Ixodida</taxon>
        <taxon>Ixodoidea</taxon>
        <taxon>Ixodidae</taxon>
        <taxon>Ixodinae</taxon>
        <taxon>Ixodes</taxon>
    </lineage>
</organism>